<name>A0ABW0YZJ4_9ACTN</name>
<evidence type="ECO:0000256" key="1">
    <source>
        <dbReference type="ARBA" id="ARBA00001954"/>
    </source>
</evidence>
<keyword evidence="2" id="KW-0560">Oxidoreductase</keyword>
<keyword evidence="4" id="KW-0045">Antibiotic biosynthesis</keyword>
<keyword evidence="6" id="KW-0223">Dioxygenase</keyword>
<dbReference type="EMBL" id="JBHSPB010000004">
    <property type="protein sequence ID" value="MFC5720114.1"/>
    <property type="molecule type" value="Genomic_DNA"/>
</dbReference>
<proteinExistence type="predicted"/>
<dbReference type="InterPro" id="IPR050411">
    <property type="entry name" value="AlphaKG_dependent_hydroxylases"/>
</dbReference>
<feature type="domain" description="TauD/TfdA-like" evidence="5">
    <location>
        <begin position="4"/>
        <end position="259"/>
    </location>
</feature>
<dbReference type="Gene3D" id="3.60.130.10">
    <property type="entry name" value="Clavaminate synthase-like"/>
    <property type="match status" value="1"/>
</dbReference>
<dbReference type="InterPro" id="IPR003819">
    <property type="entry name" value="TauD/TfdA-like"/>
</dbReference>
<protein>
    <submittedName>
        <fullName evidence="6">TauD/TfdA family dioxygenase</fullName>
    </submittedName>
</protein>
<dbReference type="Pfam" id="PF02668">
    <property type="entry name" value="TauD"/>
    <property type="match status" value="1"/>
</dbReference>
<evidence type="ECO:0000313" key="6">
    <source>
        <dbReference type="EMBL" id="MFC5720114.1"/>
    </source>
</evidence>
<dbReference type="SUPFAM" id="SSF51197">
    <property type="entry name" value="Clavaminate synthase-like"/>
    <property type="match status" value="1"/>
</dbReference>
<keyword evidence="3" id="KW-0408">Iron</keyword>
<gene>
    <name evidence="6" type="ORF">ACFP1Z_08020</name>
</gene>
<comment type="cofactor">
    <cofactor evidence="1">
        <name>Fe(2+)</name>
        <dbReference type="ChEBI" id="CHEBI:29033"/>
    </cofactor>
</comment>
<evidence type="ECO:0000259" key="5">
    <source>
        <dbReference type="Pfam" id="PF02668"/>
    </source>
</evidence>
<dbReference type="PANTHER" id="PTHR10696:SF56">
    <property type="entry name" value="TAUD_TFDA-LIKE DOMAIN-CONTAINING PROTEIN"/>
    <property type="match status" value="1"/>
</dbReference>
<comment type="caution">
    <text evidence="6">The sequence shown here is derived from an EMBL/GenBank/DDBJ whole genome shotgun (WGS) entry which is preliminary data.</text>
</comment>
<evidence type="ECO:0000256" key="2">
    <source>
        <dbReference type="ARBA" id="ARBA00023002"/>
    </source>
</evidence>
<accession>A0ABW0YZJ4</accession>
<keyword evidence="7" id="KW-1185">Reference proteome</keyword>
<reference evidence="7" key="1">
    <citation type="journal article" date="2019" name="Int. J. Syst. Evol. Microbiol.">
        <title>The Global Catalogue of Microorganisms (GCM) 10K type strain sequencing project: providing services to taxonomists for standard genome sequencing and annotation.</title>
        <authorList>
            <consortium name="The Broad Institute Genomics Platform"/>
            <consortium name="The Broad Institute Genome Sequencing Center for Infectious Disease"/>
            <person name="Wu L."/>
            <person name="Ma J."/>
        </authorList>
    </citation>
    <scope>NUCLEOTIDE SEQUENCE [LARGE SCALE GENOMIC DNA]</scope>
    <source>
        <strain evidence="7">CGMCC 4.7304</strain>
    </source>
</reference>
<evidence type="ECO:0000256" key="3">
    <source>
        <dbReference type="ARBA" id="ARBA00023004"/>
    </source>
</evidence>
<evidence type="ECO:0000313" key="7">
    <source>
        <dbReference type="Proteomes" id="UP001596083"/>
    </source>
</evidence>
<sequence>MGTDRLTIPLAEPGRVPEAERRALAEAVSRDGYAVAEVRPPGRDTRDPDPLVVLADALGRRQLHPRGDRFGIIGTVTGGDGREGHELSPAWRDHVDEYQAVGPKDVGCHTDGAFIDGPGVAPPALLLLHCARPADAGGESVLVDGATLFDTVRQADPRLLRELMREQFTFCRDELVAVNQPVFRRRGRTAVGVRWRFDKAVYGTRGALRAARAFHDGYVRTAPRTEIPLRRGEILVIDNLRMLHARKESRGQRVLRRAWIVDAACEPVANLVDRSAHPQAYQAFAFYQPLPRGPGREPAALSLGVKVAVDGGLIPCRADHAS</sequence>
<dbReference type="PANTHER" id="PTHR10696">
    <property type="entry name" value="GAMMA-BUTYROBETAINE HYDROXYLASE-RELATED"/>
    <property type="match status" value="1"/>
</dbReference>
<evidence type="ECO:0000256" key="4">
    <source>
        <dbReference type="ARBA" id="ARBA00023194"/>
    </source>
</evidence>
<dbReference type="GO" id="GO:0051213">
    <property type="term" value="F:dioxygenase activity"/>
    <property type="evidence" value="ECO:0007669"/>
    <property type="project" value="UniProtKB-KW"/>
</dbReference>
<dbReference type="RefSeq" id="WP_390315221.1">
    <property type="nucleotide sequence ID" value="NZ_JBHSPB010000004.1"/>
</dbReference>
<dbReference type="InterPro" id="IPR042098">
    <property type="entry name" value="TauD-like_sf"/>
</dbReference>
<organism evidence="6 7">
    <name type="scientific">Streptomyces gamaensis</name>
    <dbReference type="NCBI Taxonomy" id="1763542"/>
    <lineage>
        <taxon>Bacteria</taxon>
        <taxon>Bacillati</taxon>
        <taxon>Actinomycetota</taxon>
        <taxon>Actinomycetes</taxon>
        <taxon>Kitasatosporales</taxon>
        <taxon>Streptomycetaceae</taxon>
        <taxon>Streptomyces</taxon>
    </lineage>
</organism>
<dbReference type="Proteomes" id="UP001596083">
    <property type="component" value="Unassembled WGS sequence"/>
</dbReference>